<dbReference type="InterPro" id="IPR040151">
    <property type="entry name" value="Gfd2/YDR514C-like"/>
</dbReference>
<dbReference type="PANTHER" id="PTHR28083:SF1">
    <property type="entry name" value="GOOD FOR FULL DBP5 ACTIVITY PROTEIN 2"/>
    <property type="match status" value="1"/>
</dbReference>
<dbReference type="PANTHER" id="PTHR28083">
    <property type="entry name" value="GOOD FOR FULL DBP5 ACTIVITY PROTEIN 2"/>
    <property type="match status" value="1"/>
</dbReference>
<proteinExistence type="predicted"/>
<dbReference type="Proteomes" id="UP000245383">
    <property type="component" value="Unassembled WGS sequence"/>
</dbReference>
<dbReference type="EMBL" id="MBFR01000179">
    <property type="protein sequence ID" value="PVU91962.1"/>
    <property type="molecule type" value="Genomic_DNA"/>
</dbReference>
<feature type="region of interest" description="Disordered" evidence="1">
    <location>
        <begin position="731"/>
        <end position="750"/>
    </location>
</feature>
<feature type="domain" description="Gfd2/YDR514C-like C-terminal" evidence="2">
    <location>
        <begin position="549"/>
        <end position="689"/>
    </location>
</feature>
<feature type="region of interest" description="Disordered" evidence="1">
    <location>
        <begin position="1"/>
        <end position="199"/>
    </location>
</feature>
<protein>
    <recommendedName>
        <fullName evidence="2">Gfd2/YDR514C-like C-terminal domain-containing protein</fullName>
    </recommendedName>
</protein>
<evidence type="ECO:0000313" key="4">
    <source>
        <dbReference type="Proteomes" id="UP000245383"/>
    </source>
</evidence>
<dbReference type="Pfam" id="PF21762">
    <property type="entry name" value="DEDDh_C"/>
    <property type="match status" value="1"/>
</dbReference>
<feature type="compositionally biased region" description="Polar residues" evidence="1">
    <location>
        <begin position="326"/>
        <end position="374"/>
    </location>
</feature>
<accession>A0A2T9YHY1</accession>
<dbReference type="GO" id="GO:0005634">
    <property type="term" value="C:nucleus"/>
    <property type="evidence" value="ECO:0007669"/>
    <property type="project" value="TreeGrafter"/>
</dbReference>
<gene>
    <name evidence="3" type="ORF">BB561_004099</name>
</gene>
<feature type="compositionally biased region" description="Low complexity" evidence="1">
    <location>
        <begin position="126"/>
        <end position="148"/>
    </location>
</feature>
<feature type="compositionally biased region" description="Low complexity" evidence="1">
    <location>
        <begin position="772"/>
        <end position="794"/>
    </location>
</feature>
<feature type="compositionally biased region" description="Polar residues" evidence="1">
    <location>
        <begin position="64"/>
        <end position="94"/>
    </location>
</feature>
<feature type="region of interest" description="Disordered" evidence="1">
    <location>
        <begin position="762"/>
        <end position="794"/>
    </location>
</feature>
<dbReference type="InterPro" id="IPR036397">
    <property type="entry name" value="RNaseH_sf"/>
</dbReference>
<feature type="compositionally biased region" description="Polar residues" evidence="1">
    <location>
        <begin position="116"/>
        <end position="125"/>
    </location>
</feature>
<dbReference type="GO" id="GO:0003676">
    <property type="term" value="F:nucleic acid binding"/>
    <property type="evidence" value="ECO:0007669"/>
    <property type="project" value="InterPro"/>
</dbReference>
<dbReference type="Gene3D" id="3.30.420.10">
    <property type="entry name" value="Ribonuclease H-like superfamily/Ribonuclease H"/>
    <property type="match status" value="1"/>
</dbReference>
<dbReference type="AlphaFoldDB" id="A0A2T9YHY1"/>
<organism evidence="3 4">
    <name type="scientific">Smittium simulii</name>
    <dbReference type="NCBI Taxonomy" id="133385"/>
    <lineage>
        <taxon>Eukaryota</taxon>
        <taxon>Fungi</taxon>
        <taxon>Fungi incertae sedis</taxon>
        <taxon>Zoopagomycota</taxon>
        <taxon>Kickxellomycotina</taxon>
        <taxon>Harpellomycetes</taxon>
        <taxon>Harpellales</taxon>
        <taxon>Legeriomycetaceae</taxon>
        <taxon>Smittium</taxon>
    </lineage>
</organism>
<sequence>MSKFHSQFSSQRNIPKNKPTQDLLSRNFITENSSRSLSRENHQAQEPYHMNTNTPHKNQDDSRNFQTQPGQFDNFPSSKQFHFNNYTTAPSSSEKQNLFQQKNQFNDRQQFEKPRNNTQPDMTLKNNYSYNNSSFSNNVSNNPPSRSSQQFPQKKFFASLENQQRTQKVEPRQFKNNTPNLLNRQNSYNSSFNRNLTNNTDLKTAQFSSNRRNQSSTITQNDFDLNSFQNAIYQQNPSTAKKNYNSEKFVSSNQRIQNDFSIQNSNRNVNYNANSNSNEMQQSFMKLKKPKINENFSNQKNNSSIAQNTYNLNINNSESERFVSRKSPNNPRNTPTSSSFNNKTQQKNFPSNNSNFDSKPVALSNNHNTSNTTPKVQGWRYINSVYKYWMNFDISDVGKSELTAIFKTPDLYLNNSLKFAIAQATIANSKTIVISIQSLEAIRQFILEETGDQLPKVKLEQFEKIEEIFFKDYNHYIAVRQQLTFENKSMQNHSINLIELNRISTLWKKLQIIHSMKTHNFITIKCDTDNSNMGALKQIGWTIYNSKQTKYMGKHYIINNNTNGNIRNNNHNELKNNNFILGKSSVSDIEDALSTLHDDIYNSQPTIIVGHNVINDIKILKNYGMSIPDSYSEANVSLVDTLVLFRALKKSIQGNFSFESLLSHFEISNENSSNPGNHAAYNMLAMIKILETPIFSNTDLIDDKTFNKNSRFPEKFNILPETVVTNTFNESKDLPKSNFSNNNQKVNLNTKNPDMYRMQKQAPPSELKTENNFKSNNNKISPNNINYPKKNFKNNYDFNNQRKIFKESGGPDTQRNFFKSNNNLNNQNNDVSQTLNSSKQNKSNYEHFSRNQDQPIVKSNNFFRQENDNFVSGFKKFISRDTGRNKTMFTGNSDINSNFGNAGSQFSL</sequence>
<dbReference type="STRING" id="133385.A0A2T9YHY1"/>
<feature type="compositionally biased region" description="Low complexity" evidence="1">
    <location>
        <begin position="741"/>
        <end position="750"/>
    </location>
</feature>
<feature type="compositionally biased region" description="Low complexity" evidence="1">
    <location>
        <begin position="95"/>
        <end position="106"/>
    </location>
</feature>
<dbReference type="InterPro" id="IPR048519">
    <property type="entry name" value="Gfd2/YDR514C-like_C"/>
</dbReference>
<dbReference type="OrthoDB" id="5953249at2759"/>
<feature type="region of interest" description="Disordered" evidence="1">
    <location>
        <begin position="819"/>
        <end position="856"/>
    </location>
</feature>
<keyword evidence="4" id="KW-1185">Reference proteome</keyword>
<reference evidence="3 4" key="1">
    <citation type="journal article" date="2018" name="MBio">
        <title>Comparative Genomics Reveals the Core Gene Toolbox for the Fungus-Insect Symbiosis.</title>
        <authorList>
            <person name="Wang Y."/>
            <person name="Stata M."/>
            <person name="Wang W."/>
            <person name="Stajich J.E."/>
            <person name="White M.M."/>
            <person name="Moncalvo J.M."/>
        </authorList>
    </citation>
    <scope>NUCLEOTIDE SEQUENCE [LARGE SCALE GENOMIC DNA]</scope>
    <source>
        <strain evidence="3 4">SWE-8-4</strain>
    </source>
</reference>
<evidence type="ECO:0000256" key="1">
    <source>
        <dbReference type="SAM" id="MobiDB-lite"/>
    </source>
</evidence>
<evidence type="ECO:0000313" key="3">
    <source>
        <dbReference type="EMBL" id="PVU91962.1"/>
    </source>
</evidence>
<feature type="compositionally biased region" description="Polar residues" evidence="1">
    <location>
        <begin position="830"/>
        <end position="843"/>
    </location>
</feature>
<dbReference type="InterPro" id="IPR012337">
    <property type="entry name" value="RNaseH-like_sf"/>
</dbReference>
<evidence type="ECO:0000259" key="2">
    <source>
        <dbReference type="Pfam" id="PF21762"/>
    </source>
</evidence>
<dbReference type="SUPFAM" id="SSF53098">
    <property type="entry name" value="Ribonuclease H-like"/>
    <property type="match status" value="1"/>
</dbReference>
<feature type="compositionally biased region" description="Polar residues" evidence="1">
    <location>
        <begin position="1"/>
        <end position="36"/>
    </location>
</feature>
<feature type="compositionally biased region" description="Polar residues" evidence="1">
    <location>
        <begin position="174"/>
        <end position="199"/>
    </location>
</feature>
<comment type="caution">
    <text evidence="3">The sequence shown here is derived from an EMBL/GenBank/DDBJ whole genome shotgun (WGS) entry which is preliminary data.</text>
</comment>
<feature type="region of interest" description="Disordered" evidence="1">
    <location>
        <begin position="319"/>
        <end position="374"/>
    </location>
</feature>
<name>A0A2T9YHY1_9FUNG</name>